<proteinExistence type="predicted"/>
<evidence type="ECO:0000313" key="1">
    <source>
        <dbReference type="EMBL" id="KAJ7560349.1"/>
    </source>
</evidence>
<evidence type="ECO:0000313" key="2">
    <source>
        <dbReference type="Proteomes" id="UP001162992"/>
    </source>
</evidence>
<dbReference type="EMBL" id="CM055095">
    <property type="protein sequence ID" value="KAJ7560349.1"/>
    <property type="molecule type" value="Genomic_DNA"/>
</dbReference>
<keyword evidence="2" id="KW-1185">Reference proteome</keyword>
<protein>
    <submittedName>
        <fullName evidence="1">Uncharacterized protein</fullName>
    </submittedName>
</protein>
<name>A0ACC2E1I9_DIPCM</name>
<dbReference type="Proteomes" id="UP001162992">
    <property type="component" value="Chromosome 4"/>
</dbReference>
<gene>
    <name evidence="1" type="ORF">O6H91_04G125700</name>
</gene>
<sequence>MGKVPIRLKDVIYTLSPFNQQVMAGLWHDLPHKLHKKISENWLSSLFLITPVVGTYWYAEHYKEQEKLHHRF</sequence>
<reference evidence="2" key="1">
    <citation type="journal article" date="2024" name="Proc. Natl. Acad. Sci. U.S.A.">
        <title>Extraordinary preservation of gene collinearity over three hundred million years revealed in homosporous lycophytes.</title>
        <authorList>
            <person name="Li C."/>
            <person name="Wickell D."/>
            <person name="Kuo L.Y."/>
            <person name="Chen X."/>
            <person name="Nie B."/>
            <person name="Liao X."/>
            <person name="Peng D."/>
            <person name="Ji J."/>
            <person name="Jenkins J."/>
            <person name="Williams M."/>
            <person name="Shu S."/>
            <person name="Plott C."/>
            <person name="Barry K."/>
            <person name="Rajasekar S."/>
            <person name="Grimwood J."/>
            <person name="Han X."/>
            <person name="Sun S."/>
            <person name="Hou Z."/>
            <person name="He W."/>
            <person name="Dai G."/>
            <person name="Sun C."/>
            <person name="Schmutz J."/>
            <person name="Leebens-Mack J.H."/>
            <person name="Li F.W."/>
            <person name="Wang L."/>
        </authorList>
    </citation>
    <scope>NUCLEOTIDE SEQUENCE [LARGE SCALE GENOMIC DNA]</scope>
    <source>
        <strain evidence="2">cv. PW_Plant_1</strain>
    </source>
</reference>
<accession>A0ACC2E1I9</accession>
<organism evidence="1 2">
    <name type="scientific">Diphasiastrum complanatum</name>
    <name type="common">Issler's clubmoss</name>
    <name type="synonym">Lycopodium complanatum</name>
    <dbReference type="NCBI Taxonomy" id="34168"/>
    <lineage>
        <taxon>Eukaryota</taxon>
        <taxon>Viridiplantae</taxon>
        <taxon>Streptophyta</taxon>
        <taxon>Embryophyta</taxon>
        <taxon>Tracheophyta</taxon>
        <taxon>Lycopodiopsida</taxon>
        <taxon>Lycopodiales</taxon>
        <taxon>Lycopodiaceae</taxon>
        <taxon>Lycopodioideae</taxon>
        <taxon>Diphasiastrum</taxon>
    </lineage>
</organism>
<comment type="caution">
    <text evidence="1">The sequence shown here is derived from an EMBL/GenBank/DDBJ whole genome shotgun (WGS) entry which is preliminary data.</text>
</comment>